<dbReference type="Gene3D" id="3.30.700.10">
    <property type="entry name" value="Glycoprotein, Type 4 Pilin"/>
    <property type="match status" value="1"/>
</dbReference>
<keyword evidence="4" id="KW-0812">Transmembrane</keyword>
<evidence type="ECO:0000256" key="2">
    <source>
        <dbReference type="ARBA" id="ARBA00022481"/>
    </source>
</evidence>
<dbReference type="RefSeq" id="WP_202083043.1">
    <property type="nucleotide sequence ID" value="NZ_JAERTZ010000013.1"/>
</dbReference>
<dbReference type="PANTHER" id="PTHR30093">
    <property type="entry name" value="GENERAL SECRETION PATHWAY PROTEIN G"/>
    <property type="match status" value="1"/>
</dbReference>
<dbReference type="PANTHER" id="PTHR30093:SF34">
    <property type="entry name" value="PREPILIN PEPTIDASE-DEPENDENT PROTEIN D"/>
    <property type="match status" value="1"/>
</dbReference>
<dbReference type="SUPFAM" id="SSF54523">
    <property type="entry name" value="Pili subunits"/>
    <property type="match status" value="1"/>
</dbReference>
<organism evidence="5 6">
    <name type="scientific">Zobellella iuensis</name>
    <dbReference type="NCBI Taxonomy" id="2803811"/>
    <lineage>
        <taxon>Bacteria</taxon>
        <taxon>Pseudomonadati</taxon>
        <taxon>Pseudomonadota</taxon>
        <taxon>Gammaproteobacteria</taxon>
        <taxon>Aeromonadales</taxon>
        <taxon>Aeromonadaceae</taxon>
        <taxon>Zobellella</taxon>
    </lineage>
</organism>
<keyword evidence="3" id="KW-0281">Fimbrium</keyword>
<feature type="transmembrane region" description="Helical" evidence="4">
    <location>
        <begin position="12"/>
        <end position="35"/>
    </location>
</feature>
<keyword evidence="4" id="KW-0472">Membrane</keyword>
<evidence type="ECO:0000313" key="6">
    <source>
        <dbReference type="Proteomes" id="UP000638570"/>
    </source>
</evidence>
<dbReference type="Pfam" id="PF07963">
    <property type="entry name" value="N_methyl"/>
    <property type="match status" value="1"/>
</dbReference>
<dbReference type="Proteomes" id="UP000638570">
    <property type="component" value="Unassembled WGS sequence"/>
</dbReference>
<dbReference type="EMBL" id="JAERTZ010000013">
    <property type="protein sequence ID" value="MBL1376814.1"/>
    <property type="molecule type" value="Genomic_DNA"/>
</dbReference>
<evidence type="ECO:0000313" key="5">
    <source>
        <dbReference type="EMBL" id="MBL1376814.1"/>
    </source>
</evidence>
<dbReference type="PROSITE" id="PS00409">
    <property type="entry name" value="PROKAR_NTER_METHYL"/>
    <property type="match status" value="1"/>
</dbReference>
<dbReference type="NCBIfam" id="TIGR02532">
    <property type="entry name" value="IV_pilin_GFxxxE"/>
    <property type="match status" value="1"/>
</dbReference>
<comment type="similarity">
    <text evidence="1 3">Belongs to the N-Me-Phe pilin family.</text>
</comment>
<accession>A0ABS1QRC9</accession>
<sequence>MKTPTLARQGGFTLIELMIVVAIVAILATVALPAYQNYTKRAKFSEVIAAVGPAKTAVEVCIQGSGSPIDNSLMTTCATAGAGAVTGSYNDKVVASVIAEPAENSSNGIVITAAGAPGIFGSSGEDGNAENITFTLKGNVQTNRQVLWTIEGSCLGKGLC</sequence>
<evidence type="ECO:0000256" key="4">
    <source>
        <dbReference type="SAM" id="Phobius"/>
    </source>
</evidence>
<dbReference type="InterPro" id="IPR045584">
    <property type="entry name" value="Pilin-like"/>
</dbReference>
<comment type="caution">
    <text evidence="5">The sequence shown here is derived from an EMBL/GenBank/DDBJ whole genome shotgun (WGS) entry which is preliminary data.</text>
</comment>
<name>A0ABS1QRC9_9GAMM</name>
<keyword evidence="6" id="KW-1185">Reference proteome</keyword>
<proteinExistence type="inferred from homology"/>
<dbReference type="InterPro" id="IPR012902">
    <property type="entry name" value="N_methyl_site"/>
</dbReference>
<reference evidence="6" key="1">
    <citation type="submission" date="2021-01" db="EMBL/GenBank/DDBJ databases">
        <title>Genome public.</title>
        <authorList>
            <person name="Liu C."/>
            <person name="Sun Q."/>
        </authorList>
    </citation>
    <scope>NUCLEOTIDE SEQUENCE [LARGE SCALE GENOMIC DNA]</scope>
    <source>
        <strain evidence="6">CGMCC 1.18722</strain>
    </source>
</reference>
<evidence type="ECO:0000256" key="1">
    <source>
        <dbReference type="ARBA" id="ARBA00005233"/>
    </source>
</evidence>
<protein>
    <submittedName>
        <fullName evidence="5">Prepilin-type N-terminal cleavage/methylation domain-containing protein</fullName>
    </submittedName>
</protein>
<dbReference type="Pfam" id="PF00114">
    <property type="entry name" value="Pilin"/>
    <property type="match status" value="1"/>
</dbReference>
<keyword evidence="4" id="KW-1133">Transmembrane helix</keyword>
<keyword evidence="2" id="KW-0488">Methylation</keyword>
<gene>
    <name evidence="5" type="ORF">JKV55_05650</name>
</gene>
<evidence type="ECO:0000256" key="3">
    <source>
        <dbReference type="RuleBase" id="RU000389"/>
    </source>
</evidence>
<dbReference type="InterPro" id="IPR001082">
    <property type="entry name" value="Pilin"/>
</dbReference>